<reference evidence="1 2" key="1">
    <citation type="submission" date="2018-12" db="EMBL/GenBank/DDBJ databases">
        <title>Draft genome sequence of Embleya hyalina NBRC 13850T.</title>
        <authorList>
            <person name="Komaki H."/>
            <person name="Hosoyama A."/>
            <person name="Kimura A."/>
            <person name="Ichikawa N."/>
            <person name="Tamura T."/>
        </authorList>
    </citation>
    <scope>NUCLEOTIDE SEQUENCE [LARGE SCALE GENOMIC DNA]</scope>
    <source>
        <strain evidence="1 2">NBRC 13850</strain>
    </source>
</reference>
<keyword evidence="2" id="KW-1185">Reference proteome</keyword>
<sequence>MAAVVSQGMGADPMTTLPISAHTQEAITAGNAFLARYRHAVCRNDETGQDGVLMDAVGTHLYLRDASGFEFDCYMEYLVVVSPPPPVSGAYVRYVGTDDSTRRSPGQLMEMWALRGGGAMATVQPPATGAWFALLSDLVWTNFPHPMGHVANWAELFCVEGEAS</sequence>
<comment type="caution">
    <text evidence="1">The sequence shown here is derived from an EMBL/GenBank/DDBJ whole genome shotgun (WGS) entry which is preliminary data.</text>
</comment>
<protein>
    <submittedName>
        <fullName evidence="1">Uncharacterized protein</fullName>
    </submittedName>
</protein>
<accession>A0A401YZ84</accession>
<name>A0A401YZ84_9ACTN</name>
<proteinExistence type="predicted"/>
<dbReference type="AlphaFoldDB" id="A0A401YZ84"/>
<gene>
    <name evidence="1" type="ORF">EHYA_07620</name>
</gene>
<dbReference type="Proteomes" id="UP000286931">
    <property type="component" value="Unassembled WGS sequence"/>
</dbReference>
<dbReference type="EMBL" id="BIFH01000035">
    <property type="protein sequence ID" value="GCD99898.1"/>
    <property type="molecule type" value="Genomic_DNA"/>
</dbReference>
<evidence type="ECO:0000313" key="2">
    <source>
        <dbReference type="Proteomes" id="UP000286931"/>
    </source>
</evidence>
<evidence type="ECO:0000313" key="1">
    <source>
        <dbReference type="EMBL" id="GCD99898.1"/>
    </source>
</evidence>
<organism evidence="1 2">
    <name type="scientific">Embleya hyalina</name>
    <dbReference type="NCBI Taxonomy" id="516124"/>
    <lineage>
        <taxon>Bacteria</taxon>
        <taxon>Bacillati</taxon>
        <taxon>Actinomycetota</taxon>
        <taxon>Actinomycetes</taxon>
        <taxon>Kitasatosporales</taxon>
        <taxon>Streptomycetaceae</taxon>
        <taxon>Embleya</taxon>
    </lineage>
</organism>